<protein>
    <recommendedName>
        <fullName evidence="2">Myb-like domain-containing protein</fullName>
    </recommendedName>
</protein>
<organism evidence="3 4">
    <name type="scientific">Lasiosphaeria hispida</name>
    <dbReference type="NCBI Taxonomy" id="260671"/>
    <lineage>
        <taxon>Eukaryota</taxon>
        <taxon>Fungi</taxon>
        <taxon>Dikarya</taxon>
        <taxon>Ascomycota</taxon>
        <taxon>Pezizomycotina</taxon>
        <taxon>Sordariomycetes</taxon>
        <taxon>Sordariomycetidae</taxon>
        <taxon>Sordariales</taxon>
        <taxon>Lasiosphaeriaceae</taxon>
        <taxon>Lasiosphaeria</taxon>
    </lineage>
</organism>
<dbReference type="PROSITE" id="PS50090">
    <property type="entry name" value="MYB_LIKE"/>
    <property type="match status" value="1"/>
</dbReference>
<comment type="caution">
    <text evidence="3">The sequence shown here is derived from an EMBL/GenBank/DDBJ whole genome shotgun (WGS) entry which is preliminary data.</text>
</comment>
<feature type="region of interest" description="Disordered" evidence="1">
    <location>
        <begin position="130"/>
        <end position="312"/>
    </location>
</feature>
<feature type="domain" description="Myb-like" evidence="2">
    <location>
        <begin position="22"/>
        <end position="72"/>
    </location>
</feature>
<dbReference type="InterPro" id="IPR009057">
    <property type="entry name" value="Homeodomain-like_sf"/>
</dbReference>
<sequence>MTPRPGPGPGAGAGAGGPEYPQSAYNYGTWTAADDRTLLSARARGQHWADLQRAHFPSKTANACRKRYERLMERRGVYDYDARKLERIAKEYMTMRRQIWSGLAARVGEKWHVVEAQCMSAGLRTIQSNARSHTNRWRRETRMSQKSRLETEGVPPGLTSPVEDEFSAGFTEPPDPTTTPTAHEHGHGHGHGNMPGARSSAEIMPPPFLPSSGPPLASPLHPAPPGVPPVPFGGYLNGKSTKASGGGRGLGGAAGQPDTANLGPGPGPGLLEESWQNANLRGGYVNQSGHQQQHYGWGDDDGSDTLDEGSGR</sequence>
<feature type="compositionally biased region" description="Basic and acidic residues" evidence="1">
    <location>
        <begin position="137"/>
        <end position="151"/>
    </location>
</feature>
<keyword evidence="4" id="KW-1185">Reference proteome</keyword>
<evidence type="ECO:0000256" key="1">
    <source>
        <dbReference type="SAM" id="MobiDB-lite"/>
    </source>
</evidence>
<evidence type="ECO:0000313" key="3">
    <source>
        <dbReference type="EMBL" id="KAK3357949.1"/>
    </source>
</evidence>
<dbReference type="EMBL" id="JAUIQD010000003">
    <property type="protein sequence ID" value="KAK3357949.1"/>
    <property type="molecule type" value="Genomic_DNA"/>
</dbReference>
<dbReference type="AlphaFoldDB" id="A0AAJ0HNQ3"/>
<feature type="compositionally biased region" description="Polar residues" evidence="1">
    <location>
        <begin position="274"/>
        <end position="294"/>
    </location>
</feature>
<feature type="compositionally biased region" description="Acidic residues" evidence="1">
    <location>
        <begin position="298"/>
        <end position="312"/>
    </location>
</feature>
<feature type="compositionally biased region" description="Pro residues" evidence="1">
    <location>
        <begin position="204"/>
        <end position="231"/>
    </location>
</feature>
<dbReference type="CDD" id="cd00167">
    <property type="entry name" value="SANT"/>
    <property type="match status" value="1"/>
</dbReference>
<reference evidence="3" key="2">
    <citation type="submission" date="2023-06" db="EMBL/GenBank/DDBJ databases">
        <authorList>
            <consortium name="Lawrence Berkeley National Laboratory"/>
            <person name="Haridas S."/>
            <person name="Hensen N."/>
            <person name="Bonometti L."/>
            <person name="Westerberg I."/>
            <person name="Brannstrom I.O."/>
            <person name="Guillou S."/>
            <person name="Cros-Aarteil S."/>
            <person name="Calhoun S."/>
            <person name="Kuo A."/>
            <person name="Mondo S."/>
            <person name="Pangilinan J."/>
            <person name="Riley R."/>
            <person name="Labutti K."/>
            <person name="Andreopoulos B."/>
            <person name="Lipzen A."/>
            <person name="Chen C."/>
            <person name="Yanf M."/>
            <person name="Daum C."/>
            <person name="Ng V."/>
            <person name="Clum A."/>
            <person name="Steindorff A."/>
            <person name="Ohm R."/>
            <person name="Martin F."/>
            <person name="Silar P."/>
            <person name="Natvig D."/>
            <person name="Lalanne C."/>
            <person name="Gautier V."/>
            <person name="Ament-Velasquez S.L."/>
            <person name="Kruys A."/>
            <person name="Hutchinson M.I."/>
            <person name="Powell A.J."/>
            <person name="Barry K."/>
            <person name="Miller A.N."/>
            <person name="Grigoriev I.V."/>
            <person name="Debuchy R."/>
            <person name="Gladieux P."/>
            <person name="Thoren M.H."/>
            <person name="Johannesson H."/>
        </authorList>
    </citation>
    <scope>NUCLEOTIDE SEQUENCE</scope>
    <source>
        <strain evidence="3">CBS 955.72</strain>
    </source>
</reference>
<accession>A0AAJ0HNQ3</accession>
<dbReference type="Proteomes" id="UP001275084">
    <property type="component" value="Unassembled WGS sequence"/>
</dbReference>
<gene>
    <name evidence="3" type="ORF">B0T25DRAFT_499625</name>
</gene>
<dbReference type="SUPFAM" id="SSF46689">
    <property type="entry name" value="Homeodomain-like"/>
    <property type="match status" value="1"/>
</dbReference>
<proteinExistence type="predicted"/>
<dbReference type="Gene3D" id="1.10.10.60">
    <property type="entry name" value="Homeodomain-like"/>
    <property type="match status" value="1"/>
</dbReference>
<evidence type="ECO:0000313" key="4">
    <source>
        <dbReference type="Proteomes" id="UP001275084"/>
    </source>
</evidence>
<evidence type="ECO:0000259" key="2">
    <source>
        <dbReference type="PROSITE" id="PS50090"/>
    </source>
</evidence>
<dbReference type="InterPro" id="IPR001005">
    <property type="entry name" value="SANT/Myb"/>
</dbReference>
<reference evidence="3" key="1">
    <citation type="journal article" date="2023" name="Mol. Phylogenet. Evol.">
        <title>Genome-scale phylogeny and comparative genomics of the fungal order Sordariales.</title>
        <authorList>
            <person name="Hensen N."/>
            <person name="Bonometti L."/>
            <person name="Westerberg I."/>
            <person name="Brannstrom I.O."/>
            <person name="Guillou S."/>
            <person name="Cros-Aarteil S."/>
            <person name="Calhoun S."/>
            <person name="Haridas S."/>
            <person name="Kuo A."/>
            <person name="Mondo S."/>
            <person name="Pangilinan J."/>
            <person name="Riley R."/>
            <person name="LaButti K."/>
            <person name="Andreopoulos B."/>
            <person name="Lipzen A."/>
            <person name="Chen C."/>
            <person name="Yan M."/>
            <person name="Daum C."/>
            <person name="Ng V."/>
            <person name="Clum A."/>
            <person name="Steindorff A."/>
            <person name="Ohm R.A."/>
            <person name="Martin F."/>
            <person name="Silar P."/>
            <person name="Natvig D.O."/>
            <person name="Lalanne C."/>
            <person name="Gautier V."/>
            <person name="Ament-Velasquez S.L."/>
            <person name="Kruys A."/>
            <person name="Hutchinson M.I."/>
            <person name="Powell A.J."/>
            <person name="Barry K."/>
            <person name="Miller A.N."/>
            <person name="Grigoriev I.V."/>
            <person name="Debuchy R."/>
            <person name="Gladieux P."/>
            <person name="Hiltunen Thoren M."/>
            <person name="Johannesson H."/>
        </authorList>
    </citation>
    <scope>NUCLEOTIDE SEQUENCE</scope>
    <source>
        <strain evidence="3">CBS 955.72</strain>
    </source>
</reference>
<feature type="compositionally biased region" description="Gly residues" evidence="1">
    <location>
        <begin position="244"/>
        <end position="254"/>
    </location>
</feature>
<name>A0AAJ0HNQ3_9PEZI</name>